<dbReference type="EMBL" id="CP027670">
    <property type="protein sequence ID" value="AVO43505.1"/>
    <property type="molecule type" value="Genomic_DNA"/>
</dbReference>
<protein>
    <submittedName>
        <fullName evidence="3">Uncharacterized protein</fullName>
    </submittedName>
</protein>
<dbReference type="Proteomes" id="UP000239326">
    <property type="component" value="Plasmid unnamed1"/>
</dbReference>
<dbReference type="AlphaFoldDB" id="A0A2S0N5U9"/>
<geneLocation type="plasmid" evidence="3 4">
    <name>unnamed1</name>
</geneLocation>
<gene>
    <name evidence="3" type="ORF">C6571_18580</name>
</gene>
<sequence>MQERETEDQAQDDEATRQPKATAAAPKKSSGLLPFMVDALVVVVIAVIASFAVVRYAPQDQTERPPEPQKFAYVDMERLSREHILGLTEQARSGEIDAEEITKRTREFAQALMTGISAVSEQGVIVFNANALASVPATTEDLTQTLQEQLQKSGQMAIRKSKQASP</sequence>
<feature type="transmembrane region" description="Helical" evidence="2">
    <location>
        <begin position="32"/>
        <end position="54"/>
    </location>
</feature>
<accession>A0A2S0N5U9</accession>
<keyword evidence="3" id="KW-0614">Plasmid</keyword>
<feature type="region of interest" description="Disordered" evidence="1">
    <location>
        <begin position="1"/>
        <end position="25"/>
    </location>
</feature>
<reference evidence="3 4" key="1">
    <citation type="submission" date="2018-03" db="EMBL/GenBank/DDBJ databases">
        <title>Genome sequencing of Simplicispira sp.</title>
        <authorList>
            <person name="Kim S.-J."/>
            <person name="Heo J."/>
            <person name="Kwon S.-W."/>
        </authorList>
    </citation>
    <scope>NUCLEOTIDE SEQUENCE [LARGE SCALE GENOMIC DNA]</scope>
    <source>
        <strain evidence="3 4">SC1-8</strain>
        <plasmid evidence="3 4">unnamed1</plasmid>
    </source>
</reference>
<name>A0A2S0N5U9_9BURK</name>
<keyword evidence="2" id="KW-0812">Transmembrane</keyword>
<organism evidence="3 4">
    <name type="scientific">Simplicispira suum</name>
    <dbReference type="NCBI Taxonomy" id="2109915"/>
    <lineage>
        <taxon>Bacteria</taxon>
        <taxon>Pseudomonadati</taxon>
        <taxon>Pseudomonadota</taxon>
        <taxon>Betaproteobacteria</taxon>
        <taxon>Burkholderiales</taxon>
        <taxon>Comamonadaceae</taxon>
        <taxon>Simplicispira</taxon>
    </lineage>
</organism>
<keyword evidence="2" id="KW-1133">Transmembrane helix</keyword>
<evidence type="ECO:0000313" key="3">
    <source>
        <dbReference type="EMBL" id="AVO43505.1"/>
    </source>
</evidence>
<evidence type="ECO:0000256" key="2">
    <source>
        <dbReference type="SAM" id="Phobius"/>
    </source>
</evidence>
<proteinExistence type="predicted"/>
<keyword evidence="2" id="KW-0472">Membrane</keyword>
<evidence type="ECO:0000313" key="4">
    <source>
        <dbReference type="Proteomes" id="UP000239326"/>
    </source>
</evidence>
<keyword evidence="4" id="KW-1185">Reference proteome</keyword>
<dbReference type="KEGG" id="simp:C6571_18580"/>
<feature type="compositionally biased region" description="Acidic residues" evidence="1">
    <location>
        <begin position="1"/>
        <end position="13"/>
    </location>
</feature>
<evidence type="ECO:0000256" key="1">
    <source>
        <dbReference type="SAM" id="MobiDB-lite"/>
    </source>
</evidence>